<evidence type="ECO:0000313" key="1">
    <source>
        <dbReference type="EMBL" id="CAG8651685.1"/>
    </source>
</evidence>
<reference evidence="1" key="1">
    <citation type="submission" date="2021-06" db="EMBL/GenBank/DDBJ databases">
        <authorList>
            <person name="Kallberg Y."/>
            <person name="Tangrot J."/>
            <person name="Rosling A."/>
        </authorList>
    </citation>
    <scope>NUCLEOTIDE SEQUENCE</scope>
    <source>
        <strain evidence="1">FL966</strain>
    </source>
</reference>
<organism evidence="1 2">
    <name type="scientific">Cetraspora pellucida</name>
    <dbReference type="NCBI Taxonomy" id="1433469"/>
    <lineage>
        <taxon>Eukaryota</taxon>
        <taxon>Fungi</taxon>
        <taxon>Fungi incertae sedis</taxon>
        <taxon>Mucoromycota</taxon>
        <taxon>Glomeromycotina</taxon>
        <taxon>Glomeromycetes</taxon>
        <taxon>Diversisporales</taxon>
        <taxon>Gigasporaceae</taxon>
        <taxon>Cetraspora</taxon>
    </lineage>
</organism>
<gene>
    <name evidence="1" type="ORF">CPELLU_LOCUS9363</name>
</gene>
<name>A0A9N9H430_9GLOM</name>
<sequence length="373" mass="43179">MDLELLFTPTEFSQSDNELPDYYETSDNYETTDDEHESVVSQEHIFKKKRHRGMNLKTTLEKQAELANHPDVLEILSPLCVRCKHCRKPIKLKRNYDKSRIESHVSNNKCIKNKGFQDLRKFFADSNSQNEPSHKRYPCSGLCKEKHLKYIERVGGFAVSGGAPLVKIVAQELFPDKFTENTKFSYSKLSFNQSKRLNDELSARSKWKIDQKCLCIRSSVCEIYTDQIERLCAKCILLTKDPVFKNALSKPMPKPENRRFTPKFYFRNNLILKFLRNLHIKELWTSISNTNENNSVPFWLKLAEKGLNGAFESKTIFKGLCEIMMKIAQCEDHSKGIQNLKYSEDVTHFTAVLSSLSPKAYDFFQANLAGQTL</sequence>
<comment type="caution">
    <text evidence="1">The sequence shown here is derived from an EMBL/GenBank/DDBJ whole genome shotgun (WGS) entry which is preliminary data.</text>
</comment>
<dbReference type="AlphaFoldDB" id="A0A9N9H430"/>
<accession>A0A9N9H430</accession>
<evidence type="ECO:0000313" key="2">
    <source>
        <dbReference type="Proteomes" id="UP000789759"/>
    </source>
</evidence>
<keyword evidence="2" id="KW-1185">Reference proteome</keyword>
<dbReference type="OrthoDB" id="2405214at2759"/>
<dbReference type="Proteomes" id="UP000789759">
    <property type="component" value="Unassembled WGS sequence"/>
</dbReference>
<protein>
    <submittedName>
        <fullName evidence="1">24197_t:CDS:1</fullName>
    </submittedName>
</protein>
<dbReference type="EMBL" id="CAJVQA010007114">
    <property type="protein sequence ID" value="CAG8651685.1"/>
    <property type="molecule type" value="Genomic_DNA"/>
</dbReference>
<proteinExistence type="predicted"/>